<dbReference type="Pfam" id="PF07727">
    <property type="entry name" value="RVT_2"/>
    <property type="match status" value="1"/>
</dbReference>
<dbReference type="SUPFAM" id="SSF56672">
    <property type="entry name" value="DNA/RNA polymerases"/>
    <property type="match status" value="1"/>
</dbReference>
<reference evidence="3" key="1">
    <citation type="journal article" date="2023" name="bioRxiv">
        <title>Improved chromosome-level genome assembly for marigold (Tagetes erecta).</title>
        <authorList>
            <person name="Jiang F."/>
            <person name="Yuan L."/>
            <person name="Wang S."/>
            <person name="Wang H."/>
            <person name="Xu D."/>
            <person name="Wang A."/>
            <person name="Fan W."/>
        </authorList>
    </citation>
    <scope>NUCLEOTIDE SEQUENCE</scope>
    <source>
        <strain evidence="3">WSJ</strain>
        <tissue evidence="3">Leaf</tissue>
    </source>
</reference>
<feature type="region of interest" description="Disordered" evidence="1">
    <location>
        <begin position="83"/>
        <end position="115"/>
    </location>
</feature>
<dbReference type="CDD" id="cd09272">
    <property type="entry name" value="RNase_HI_RT_Ty1"/>
    <property type="match status" value="1"/>
</dbReference>
<protein>
    <recommendedName>
        <fullName evidence="2">Reverse transcriptase Ty1/copia-type domain-containing protein</fullName>
    </recommendedName>
</protein>
<sequence>MRSIADDLALAQSPIDDEDLLVHILSQLGDDFKSIVSALKVRENPIAFPELFDTLLDHERSIKPAEIKPLDEPVPSITTVNYSQARNNNKPNNNYYQQNQNRSYNSSNNASRSNRSNSTCHFCGINGHDIRDCRKMAHLLRENNITITNNPAATNNTTTRSPWLVDSGASHHITSDGSALHKLSDYGDPDEIVLGNGKHIIYFMVYVDDIVLTGSHPEVLEKFISTLASRFSLKDLGMLHHFLGIEVIPTSSGLFLSQHRHIEDLLTNVKMEGAKDVTTPLCSTESLYPNDGSPAVDPTPYRQIIGSLQYLAFTRPDVSFAANRLSQFMHAPTQKHWQALKRVLRYLKGTIYHGLFLSRGSPLTLTAFADSDWGGTNDGGRSTSAYLLYLGSNIISWRSSRQKSVSRSSTEAEYKALANAAAELSWVQNILQELGITLPHCPRLFCDNTGATYLCANPVYHSRMKHVALDYHFVRERVTSGLLQVFHINTADQPADVLTKPLSRGPFLKFRSKIGVSDGSSILRGRIKDPPNPLSMATK</sequence>
<dbReference type="SUPFAM" id="SSF57756">
    <property type="entry name" value="Retrovirus zinc finger-like domains"/>
    <property type="match status" value="1"/>
</dbReference>
<dbReference type="AlphaFoldDB" id="A0AAD8JTQ6"/>
<name>A0AAD8JTQ6_TARER</name>
<evidence type="ECO:0000259" key="2">
    <source>
        <dbReference type="Pfam" id="PF07727"/>
    </source>
</evidence>
<evidence type="ECO:0000313" key="4">
    <source>
        <dbReference type="Proteomes" id="UP001229421"/>
    </source>
</evidence>
<dbReference type="InterPro" id="IPR043502">
    <property type="entry name" value="DNA/RNA_pol_sf"/>
</dbReference>
<dbReference type="InterPro" id="IPR013103">
    <property type="entry name" value="RVT_2"/>
</dbReference>
<proteinExistence type="predicted"/>
<accession>A0AAD8JTQ6</accession>
<dbReference type="PANTHER" id="PTHR11439">
    <property type="entry name" value="GAG-POL-RELATED RETROTRANSPOSON"/>
    <property type="match status" value="1"/>
</dbReference>
<dbReference type="GO" id="GO:0008270">
    <property type="term" value="F:zinc ion binding"/>
    <property type="evidence" value="ECO:0007669"/>
    <property type="project" value="InterPro"/>
</dbReference>
<dbReference type="EMBL" id="JAUHHV010000010">
    <property type="protein sequence ID" value="KAK1410452.1"/>
    <property type="molecule type" value="Genomic_DNA"/>
</dbReference>
<comment type="caution">
    <text evidence="3">The sequence shown here is derived from an EMBL/GenBank/DDBJ whole genome shotgun (WGS) entry which is preliminary data.</text>
</comment>
<dbReference type="Proteomes" id="UP001229421">
    <property type="component" value="Unassembled WGS sequence"/>
</dbReference>
<evidence type="ECO:0000256" key="1">
    <source>
        <dbReference type="SAM" id="MobiDB-lite"/>
    </source>
</evidence>
<dbReference type="PANTHER" id="PTHR11439:SF450">
    <property type="entry name" value="REVERSE TRANSCRIPTASE TY1_COPIA-TYPE DOMAIN-CONTAINING PROTEIN"/>
    <property type="match status" value="1"/>
</dbReference>
<dbReference type="GO" id="GO:0003676">
    <property type="term" value="F:nucleic acid binding"/>
    <property type="evidence" value="ECO:0007669"/>
    <property type="project" value="InterPro"/>
</dbReference>
<feature type="domain" description="Reverse transcriptase Ty1/copia-type" evidence="2">
    <location>
        <begin position="195"/>
        <end position="281"/>
    </location>
</feature>
<keyword evidence="4" id="KW-1185">Reference proteome</keyword>
<organism evidence="3 4">
    <name type="scientific">Tagetes erecta</name>
    <name type="common">African marigold</name>
    <dbReference type="NCBI Taxonomy" id="13708"/>
    <lineage>
        <taxon>Eukaryota</taxon>
        <taxon>Viridiplantae</taxon>
        <taxon>Streptophyta</taxon>
        <taxon>Embryophyta</taxon>
        <taxon>Tracheophyta</taxon>
        <taxon>Spermatophyta</taxon>
        <taxon>Magnoliopsida</taxon>
        <taxon>eudicotyledons</taxon>
        <taxon>Gunneridae</taxon>
        <taxon>Pentapetalae</taxon>
        <taxon>asterids</taxon>
        <taxon>campanulids</taxon>
        <taxon>Asterales</taxon>
        <taxon>Asteraceae</taxon>
        <taxon>Asteroideae</taxon>
        <taxon>Heliantheae alliance</taxon>
        <taxon>Tageteae</taxon>
        <taxon>Tagetes</taxon>
    </lineage>
</organism>
<dbReference type="InterPro" id="IPR036875">
    <property type="entry name" value="Znf_CCHC_sf"/>
</dbReference>
<gene>
    <name evidence="3" type="ORF">QVD17_36989</name>
</gene>
<evidence type="ECO:0000313" key="3">
    <source>
        <dbReference type="EMBL" id="KAK1410452.1"/>
    </source>
</evidence>